<comment type="caution">
    <text evidence="1">The sequence shown here is derived from an EMBL/GenBank/DDBJ whole genome shotgun (WGS) entry which is preliminary data.</text>
</comment>
<evidence type="ECO:0000313" key="1">
    <source>
        <dbReference type="EMBL" id="MDQ0256690.1"/>
    </source>
</evidence>
<reference evidence="1 2" key="1">
    <citation type="submission" date="2023-07" db="EMBL/GenBank/DDBJ databases">
        <title>Genomic Encyclopedia of Type Strains, Phase IV (KMG-IV): sequencing the most valuable type-strain genomes for metagenomic binning, comparative biology and taxonomic classification.</title>
        <authorList>
            <person name="Goeker M."/>
        </authorList>
    </citation>
    <scope>NUCLEOTIDE SEQUENCE [LARGE SCALE GENOMIC DNA]</scope>
    <source>
        <strain evidence="1 2">DSM 9768</strain>
    </source>
</reference>
<proteinExistence type="predicted"/>
<organism evidence="1 2">
    <name type="scientific">Evansella vedderi</name>
    <dbReference type="NCBI Taxonomy" id="38282"/>
    <lineage>
        <taxon>Bacteria</taxon>
        <taxon>Bacillati</taxon>
        <taxon>Bacillota</taxon>
        <taxon>Bacilli</taxon>
        <taxon>Bacillales</taxon>
        <taxon>Bacillaceae</taxon>
        <taxon>Evansella</taxon>
    </lineage>
</organism>
<name>A0ABU0A2W3_9BACI</name>
<sequence>MSAFLSHLVENGVQIGASDHLVSEAFNKLGEAEGGDSNDERGI</sequence>
<protein>
    <submittedName>
        <fullName evidence="1">Catechol-2,3-dioxygenase</fullName>
    </submittedName>
</protein>
<dbReference type="EMBL" id="JAUSUG010000019">
    <property type="protein sequence ID" value="MDQ0256690.1"/>
    <property type="molecule type" value="Genomic_DNA"/>
</dbReference>
<dbReference type="RefSeq" id="WP_307329226.1">
    <property type="nucleotide sequence ID" value="NZ_JAUSUG010000019.1"/>
</dbReference>
<gene>
    <name evidence="1" type="ORF">J2S74_004112</name>
</gene>
<keyword evidence="2" id="KW-1185">Reference proteome</keyword>
<dbReference type="Proteomes" id="UP001230005">
    <property type="component" value="Unassembled WGS sequence"/>
</dbReference>
<accession>A0ABU0A2W3</accession>
<evidence type="ECO:0000313" key="2">
    <source>
        <dbReference type="Proteomes" id="UP001230005"/>
    </source>
</evidence>